<accession>A0ABU2ZSP5</accession>
<dbReference type="Proteomes" id="UP001253545">
    <property type="component" value="Unassembled WGS sequence"/>
</dbReference>
<comment type="caution">
    <text evidence="1">The sequence shown here is derived from an EMBL/GenBank/DDBJ whole genome shotgun (WGS) entry which is preliminary data.</text>
</comment>
<dbReference type="PANTHER" id="PTHR10151">
    <property type="entry name" value="ECTONUCLEOTIDE PYROPHOSPHATASE/PHOSPHODIESTERASE"/>
    <property type="match status" value="1"/>
</dbReference>
<reference evidence="1 2" key="1">
    <citation type="submission" date="2023-09" db="EMBL/GenBank/DDBJ databases">
        <authorList>
            <person name="Rey-Velasco X."/>
        </authorList>
    </citation>
    <scope>NUCLEOTIDE SEQUENCE [LARGE SCALE GENOMIC DNA]</scope>
    <source>
        <strain evidence="1 2">P117</strain>
    </source>
</reference>
<sequence length="428" mass="48422">MTFFGARFAQLLFSLILSFIIVFTTQALENKSRNNNTVIMIGIDGLRANTFDTIAAPNMQMLAKSGVQRAMVPAMPTKTFVNFYSLATGLHPKHHGLISNYPYDRKIGRTFNRRTDVQDPKWWGGEPIWISAEKQGIKTATYFWVGSEVAIDGVQPSFWKPYNQQKDYTERVEEVLAWLAMPKKMRPQFITLYFSAIDSAAHTFGVNSKEEVNAVARVDKHIGELIAGLQKLGMYDNTNLILVSDHGMIDLSDDRVINIDQWADISTFIVPDWAPSRDTVFAPFLNIYGDARAIKEIAAQLKGKHPQMQVFRRDEFPSHYHFDHPDRGPDLMLLAEPGWSIFASKHKKPPEPRFSSGSFMATHGYDNRHTTMQAKFIASGPAFKPSNDNKSFDNIDVYSLIACILKIDPAINDGNIEHVNHLLHKPCD</sequence>
<proteinExistence type="predicted"/>
<keyword evidence="2" id="KW-1185">Reference proteome</keyword>
<dbReference type="PANTHER" id="PTHR10151:SF120">
    <property type="entry name" value="BIS(5'-ADENOSYL)-TRIPHOSPHATASE"/>
    <property type="match status" value="1"/>
</dbReference>
<protein>
    <submittedName>
        <fullName evidence="1">Alkaline phosphatase family protein</fullName>
    </submittedName>
</protein>
<organism evidence="1 2">
    <name type="scientific">Glaciecola petra</name>
    <dbReference type="NCBI Taxonomy" id="3075602"/>
    <lineage>
        <taxon>Bacteria</taxon>
        <taxon>Pseudomonadati</taxon>
        <taxon>Pseudomonadota</taxon>
        <taxon>Gammaproteobacteria</taxon>
        <taxon>Alteromonadales</taxon>
        <taxon>Alteromonadaceae</taxon>
        <taxon>Glaciecola</taxon>
    </lineage>
</organism>
<dbReference type="Pfam" id="PF01663">
    <property type="entry name" value="Phosphodiest"/>
    <property type="match status" value="1"/>
</dbReference>
<dbReference type="Gene3D" id="3.30.1360.180">
    <property type="match status" value="1"/>
</dbReference>
<dbReference type="CDD" id="cd16018">
    <property type="entry name" value="Enpp"/>
    <property type="match status" value="1"/>
</dbReference>
<dbReference type="RefSeq" id="WP_311368575.1">
    <property type="nucleotide sequence ID" value="NZ_JAVRHX010000002.1"/>
</dbReference>
<dbReference type="Gene3D" id="3.40.720.10">
    <property type="entry name" value="Alkaline Phosphatase, subunit A"/>
    <property type="match status" value="1"/>
</dbReference>
<evidence type="ECO:0000313" key="1">
    <source>
        <dbReference type="EMBL" id="MDT0595058.1"/>
    </source>
</evidence>
<evidence type="ECO:0000313" key="2">
    <source>
        <dbReference type="Proteomes" id="UP001253545"/>
    </source>
</evidence>
<dbReference type="EMBL" id="JAVRHX010000002">
    <property type="protein sequence ID" value="MDT0595058.1"/>
    <property type="molecule type" value="Genomic_DNA"/>
</dbReference>
<dbReference type="InterPro" id="IPR002591">
    <property type="entry name" value="Phosphodiest/P_Trfase"/>
</dbReference>
<name>A0ABU2ZSP5_9ALTE</name>
<dbReference type="InterPro" id="IPR017850">
    <property type="entry name" value="Alkaline_phosphatase_core_sf"/>
</dbReference>
<gene>
    <name evidence="1" type="ORF">RM552_09410</name>
</gene>
<dbReference type="SUPFAM" id="SSF53649">
    <property type="entry name" value="Alkaline phosphatase-like"/>
    <property type="match status" value="1"/>
</dbReference>